<evidence type="ECO:0000313" key="7">
    <source>
        <dbReference type="EMBL" id="EMA47875.1"/>
    </source>
</evidence>
<dbReference type="PANTHER" id="PTHR23518">
    <property type="entry name" value="C-METHYLTRANSFERASE"/>
    <property type="match status" value="1"/>
</dbReference>
<dbReference type="InterPro" id="IPR005829">
    <property type="entry name" value="Sugar_transporter_CS"/>
</dbReference>
<feature type="transmembrane region" description="Helical" evidence="5">
    <location>
        <begin position="103"/>
        <end position="121"/>
    </location>
</feature>
<feature type="transmembrane region" description="Helical" evidence="5">
    <location>
        <begin position="382"/>
        <end position="402"/>
    </location>
</feature>
<evidence type="ECO:0000259" key="6">
    <source>
        <dbReference type="PROSITE" id="PS50850"/>
    </source>
</evidence>
<feature type="transmembrane region" description="Helical" evidence="5">
    <location>
        <begin position="258"/>
        <end position="278"/>
    </location>
</feature>
<dbReference type="CDD" id="cd17325">
    <property type="entry name" value="MFS_MdtG_SLC18_like"/>
    <property type="match status" value="1"/>
</dbReference>
<organism evidence="7 8">
    <name type="scientific">Halococcus saccharolyticus DSM 5350</name>
    <dbReference type="NCBI Taxonomy" id="1227455"/>
    <lineage>
        <taxon>Archaea</taxon>
        <taxon>Methanobacteriati</taxon>
        <taxon>Methanobacteriota</taxon>
        <taxon>Stenosarchaea group</taxon>
        <taxon>Halobacteria</taxon>
        <taxon>Halobacteriales</taxon>
        <taxon>Halococcaceae</taxon>
        <taxon>Halococcus</taxon>
    </lineage>
</organism>
<feature type="transmembrane region" description="Helical" evidence="5">
    <location>
        <begin position="290"/>
        <end position="311"/>
    </location>
</feature>
<dbReference type="InterPro" id="IPR036259">
    <property type="entry name" value="MFS_trans_sf"/>
</dbReference>
<sequence length="449" mass="46735">MVFRRLREWFRATFLGTDRRVLVLALARMADSIANSFLIVVLPLYIASGQIPIEGLVGVEVGGLAVSEELLIGIVLSLFGFLNSLGQPFTGRLSDRTGQRRPFILGGLALLGVASAAYAFVDNYYAVVAFRMLQGLGAALTIPATVALVNELATSVDRGENFGVFNTFRLLGFGLGPIVAGVLITGGLSGTSVVTYRLFGTTVSGFEAAFAVAVLGAAASFALVTLLVSDPPETEAAAGEDLSVAIRDPTGEHLLDPVFTLGLATLFMAIGIGLFATLQELINSRLDQGPFLFSVEFAAVVIANVILQVPIGQASDRYGRRPFIVAGFVLLVPTTFVQGLVTEPLLMIAVRLGQGVAVAMVFAPALALAGDLAGKGQSGTQLSILTMAFGLGVAIGPLASGFLVGFGFVYPFAFGAALAAIGFVFVYTQVEETVSDTVAPGGDIVPQDD</sequence>
<keyword evidence="8" id="KW-1185">Reference proteome</keyword>
<feature type="transmembrane region" description="Helical" evidence="5">
    <location>
        <begin position="21"/>
        <end position="46"/>
    </location>
</feature>
<dbReference type="InParanoid" id="M0MTS9"/>
<feature type="transmembrane region" description="Helical" evidence="5">
    <location>
        <begin position="323"/>
        <end position="342"/>
    </location>
</feature>
<evidence type="ECO:0000256" key="2">
    <source>
        <dbReference type="ARBA" id="ARBA00022692"/>
    </source>
</evidence>
<feature type="transmembrane region" description="Helical" evidence="5">
    <location>
        <begin position="61"/>
        <end position="82"/>
    </location>
</feature>
<dbReference type="RefSeq" id="WP_006075863.1">
    <property type="nucleotide sequence ID" value="NZ_AOMD01000002.1"/>
</dbReference>
<dbReference type="PROSITE" id="PS50850">
    <property type="entry name" value="MFS"/>
    <property type="match status" value="1"/>
</dbReference>
<dbReference type="Proteomes" id="UP000011669">
    <property type="component" value="Unassembled WGS sequence"/>
</dbReference>
<dbReference type="InterPro" id="IPR020846">
    <property type="entry name" value="MFS_dom"/>
</dbReference>
<dbReference type="AlphaFoldDB" id="M0MTS9"/>
<gene>
    <name evidence="7" type="ORF">C449_00345</name>
</gene>
<feature type="transmembrane region" description="Helical" evidence="5">
    <location>
        <begin position="127"/>
        <end position="149"/>
    </location>
</feature>
<dbReference type="PATRIC" id="fig|1227455.4.peg.69"/>
<name>M0MTS9_9EURY</name>
<feature type="domain" description="Major facilitator superfamily (MFS) profile" evidence="6">
    <location>
        <begin position="20"/>
        <end position="434"/>
    </location>
</feature>
<evidence type="ECO:0000256" key="4">
    <source>
        <dbReference type="ARBA" id="ARBA00023136"/>
    </source>
</evidence>
<dbReference type="STRING" id="1227455.C449_00345"/>
<dbReference type="PROSITE" id="PS00216">
    <property type="entry name" value="SUGAR_TRANSPORT_1"/>
    <property type="match status" value="1"/>
</dbReference>
<evidence type="ECO:0000256" key="1">
    <source>
        <dbReference type="ARBA" id="ARBA00004141"/>
    </source>
</evidence>
<dbReference type="Gene3D" id="1.20.1250.20">
    <property type="entry name" value="MFS general substrate transporter like domains"/>
    <property type="match status" value="2"/>
</dbReference>
<feature type="transmembrane region" description="Helical" evidence="5">
    <location>
        <begin position="408"/>
        <end position="427"/>
    </location>
</feature>
<accession>M0MTS9</accession>
<dbReference type="OrthoDB" id="117970at2157"/>
<proteinExistence type="predicted"/>
<comment type="caution">
    <text evidence="7">The sequence shown here is derived from an EMBL/GenBank/DDBJ whole genome shotgun (WGS) entry which is preliminary data.</text>
</comment>
<dbReference type="InterPro" id="IPR011701">
    <property type="entry name" value="MFS"/>
</dbReference>
<reference evidence="7 8" key="1">
    <citation type="journal article" date="2014" name="PLoS Genet.">
        <title>Phylogenetically driven sequencing of extremely halophilic archaea reveals strategies for static and dynamic osmo-response.</title>
        <authorList>
            <person name="Becker E.A."/>
            <person name="Seitzer P.M."/>
            <person name="Tritt A."/>
            <person name="Larsen D."/>
            <person name="Krusor M."/>
            <person name="Yao A.I."/>
            <person name="Wu D."/>
            <person name="Madern D."/>
            <person name="Eisen J.A."/>
            <person name="Darling A.E."/>
            <person name="Facciotti M.T."/>
        </authorList>
    </citation>
    <scope>NUCLEOTIDE SEQUENCE [LARGE SCALE GENOMIC DNA]</scope>
    <source>
        <strain evidence="7 8">DSM 5350</strain>
    </source>
</reference>
<evidence type="ECO:0000256" key="5">
    <source>
        <dbReference type="SAM" id="Phobius"/>
    </source>
</evidence>
<dbReference type="EMBL" id="AOMD01000002">
    <property type="protein sequence ID" value="EMA47875.1"/>
    <property type="molecule type" value="Genomic_DNA"/>
</dbReference>
<dbReference type="SUPFAM" id="SSF103473">
    <property type="entry name" value="MFS general substrate transporter"/>
    <property type="match status" value="2"/>
</dbReference>
<evidence type="ECO:0000313" key="8">
    <source>
        <dbReference type="Proteomes" id="UP000011669"/>
    </source>
</evidence>
<feature type="transmembrane region" description="Helical" evidence="5">
    <location>
        <begin position="348"/>
        <end position="370"/>
    </location>
</feature>
<keyword evidence="3 5" id="KW-1133">Transmembrane helix</keyword>
<keyword evidence="2 5" id="KW-0812">Transmembrane</keyword>
<protein>
    <submittedName>
        <fullName evidence="7">Major facilitator superfamily MFS1</fullName>
    </submittedName>
</protein>
<feature type="transmembrane region" description="Helical" evidence="5">
    <location>
        <begin position="170"/>
        <end position="188"/>
    </location>
</feature>
<keyword evidence="4 5" id="KW-0472">Membrane</keyword>
<feature type="transmembrane region" description="Helical" evidence="5">
    <location>
        <begin position="208"/>
        <end position="228"/>
    </location>
</feature>
<dbReference type="GO" id="GO:0016020">
    <property type="term" value="C:membrane"/>
    <property type="evidence" value="ECO:0007669"/>
    <property type="project" value="UniProtKB-SubCell"/>
</dbReference>
<dbReference type="Pfam" id="PF07690">
    <property type="entry name" value="MFS_1"/>
    <property type="match status" value="1"/>
</dbReference>
<evidence type="ECO:0000256" key="3">
    <source>
        <dbReference type="ARBA" id="ARBA00022989"/>
    </source>
</evidence>
<comment type="subcellular location">
    <subcellularLocation>
        <location evidence="1">Membrane</location>
        <topology evidence="1">Multi-pass membrane protein</topology>
    </subcellularLocation>
</comment>
<dbReference type="PANTHER" id="PTHR23518:SF2">
    <property type="entry name" value="MAJOR FACILITATOR SUPERFAMILY TRANSPORTER"/>
    <property type="match status" value="1"/>
</dbReference>
<dbReference type="GO" id="GO:0022857">
    <property type="term" value="F:transmembrane transporter activity"/>
    <property type="evidence" value="ECO:0007669"/>
    <property type="project" value="InterPro"/>
</dbReference>